<name>A0A9D4JJS8_DREPO</name>
<gene>
    <name evidence="3" type="ORF">DPMN_139808</name>
</gene>
<dbReference type="PROSITE" id="PS50835">
    <property type="entry name" value="IG_LIKE"/>
    <property type="match status" value="1"/>
</dbReference>
<proteinExistence type="predicted"/>
<dbReference type="InterPro" id="IPR007110">
    <property type="entry name" value="Ig-like_dom"/>
</dbReference>
<evidence type="ECO:0000313" key="3">
    <source>
        <dbReference type="EMBL" id="KAH3811398.1"/>
    </source>
</evidence>
<dbReference type="InterPro" id="IPR013162">
    <property type="entry name" value="CD80_C2-set"/>
</dbReference>
<reference evidence="3" key="2">
    <citation type="submission" date="2020-11" db="EMBL/GenBank/DDBJ databases">
        <authorList>
            <person name="McCartney M.A."/>
            <person name="Auch B."/>
            <person name="Kono T."/>
            <person name="Mallez S."/>
            <person name="Becker A."/>
            <person name="Gohl D.M."/>
            <person name="Silverstein K.A.T."/>
            <person name="Koren S."/>
            <person name="Bechman K.B."/>
            <person name="Herman A."/>
            <person name="Abrahante J.E."/>
            <person name="Garbe J."/>
        </authorList>
    </citation>
    <scope>NUCLEOTIDE SEQUENCE</scope>
    <source>
        <strain evidence="3">Duluth1</strain>
        <tissue evidence="3">Whole animal</tissue>
    </source>
</reference>
<keyword evidence="4" id="KW-1185">Reference proteome</keyword>
<dbReference type="Pfam" id="PF08205">
    <property type="entry name" value="C2-set_2"/>
    <property type="match status" value="1"/>
</dbReference>
<feature type="domain" description="Ig-like" evidence="2">
    <location>
        <begin position="1"/>
        <end position="80"/>
    </location>
</feature>
<reference evidence="3" key="1">
    <citation type="journal article" date="2019" name="bioRxiv">
        <title>The Genome of the Zebra Mussel, Dreissena polymorpha: A Resource for Invasive Species Research.</title>
        <authorList>
            <person name="McCartney M.A."/>
            <person name="Auch B."/>
            <person name="Kono T."/>
            <person name="Mallez S."/>
            <person name="Zhang Y."/>
            <person name="Obille A."/>
            <person name="Becker A."/>
            <person name="Abrahante J.E."/>
            <person name="Garbe J."/>
            <person name="Badalamenti J.P."/>
            <person name="Herman A."/>
            <person name="Mangelson H."/>
            <person name="Liachko I."/>
            <person name="Sullivan S."/>
            <person name="Sone E.D."/>
            <person name="Koren S."/>
            <person name="Silverstein K.A.T."/>
            <person name="Beckman K.B."/>
            <person name="Gohl D.M."/>
        </authorList>
    </citation>
    <scope>NUCLEOTIDE SEQUENCE</scope>
    <source>
        <strain evidence="3">Duluth1</strain>
        <tissue evidence="3">Whole animal</tissue>
    </source>
</reference>
<dbReference type="Gene3D" id="2.60.40.10">
    <property type="entry name" value="Immunoglobulins"/>
    <property type="match status" value="1"/>
</dbReference>
<evidence type="ECO:0000259" key="2">
    <source>
        <dbReference type="PROSITE" id="PS50835"/>
    </source>
</evidence>
<protein>
    <recommendedName>
        <fullName evidence="2">Ig-like domain-containing protein</fullName>
    </recommendedName>
</protein>
<sequence length="87" mass="9613">MRCESSVGRPAPSITWYLDNRTPSDFSDDVNLTGYSRSLSVSDVTTSSLTLTPTSKHNGARIYCNVSNEYGQIMSNRTLQINVLSMC</sequence>
<dbReference type="AlphaFoldDB" id="A0A9D4JJS8"/>
<dbReference type="InterPro" id="IPR036179">
    <property type="entry name" value="Ig-like_dom_sf"/>
</dbReference>
<accession>A0A9D4JJS8</accession>
<organism evidence="3 4">
    <name type="scientific">Dreissena polymorpha</name>
    <name type="common">Zebra mussel</name>
    <name type="synonym">Mytilus polymorpha</name>
    <dbReference type="NCBI Taxonomy" id="45954"/>
    <lineage>
        <taxon>Eukaryota</taxon>
        <taxon>Metazoa</taxon>
        <taxon>Spiralia</taxon>
        <taxon>Lophotrochozoa</taxon>
        <taxon>Mollusca</taxon>
        <taxon>Bivalvia</taxon>
        <taxon>Autobranchia</taxon>
        <taxon>Heteroconchia</taxon>
        <taxon>Euheterodonta</taxon>
        <taxon>Imparidentia</taxon>
        <taxon>Neoheterodontei</taxon>
        <taxon>Myida</taxon>
        <taxon>Dreissenoidea</taxon>
        <taxon>Dreissenidae</taxon>
        <taxon>Dreissena</taxon>
    </lineage>
</organism>
<evidence type="ECO:0000313" key="4">
    <source>
        <dbReference type="Proteomes" id="UP000828390"/>
    </source>
</evidence>
<keyword evidence="1" id="KW-1015">Disulfide bond</keyword>
<dbReference type="InterPro" id="IPR013783">
    <property type="entry name" value="Ig-like_fold"/>
</dbReference>
<dbReference type="Proteomes" id="UP000828390">
    <property type="component" value="Unassembled WGS sequence"/>
</dbReference>
<dbReference type="EMBL" id="JAIWYP010000006">
    <property type="protein sequence ID" value="KAH3811398.1"/>
    <property type="molecule type" value="Genomic_DNA"/>
</dbReference>
<evidence type="ECO:0000256" key="1">
    <source>
        <dbReference type="ARBA" id="ARBA00023157"/>
    </source>
</evidence>
<dbReference type="SUPFAM" id="SSF48726">
    <property type="entry name" value="Immunoglobulin"/>
    <property type="match status" value="1"/>
</dbReference>
<comment type="caution">
    <text evidence="3">The sequence shown here is derived from an EMBL/GenBank/DDBJ whole genome shotgun (WGS) entry which is preliminary data.</text>
</comment>